<dbReference type="Proteomes" id="UP000298460">
    <property type="component" value="Unassembled WGS sequence"/>
</dbReference>
<comment type="caution">
    <text evidence="2">The sequence shown here is derived from an EMBL/GenBank/DDBJ whole genome shotgun (WGS) entry which is preliminary data.</text>
</comment>
<name>A0A4Z0R2A0_9FIRM</name>
<dbReference type="InterPro" id="IPR006429">
    <property type="entry name" value="Phage_lambda_portal"/>
</dbReference>
<dbReference type="NCBIfam" id="TIGR01539">
    <property type="entry name" value="portal_lambda"/>
    <property type="match status" value="1"/>
</dbReference>
<accession>A0A4Z0R2A0</accession>
<dbReference type="EMBL" id="SPQQ01000006">
    <property type="protein sequence ID" value="TGE36878.1"/>
    <property type="molecule type" value="Genomic_DNA"/>
</dbReference>
<proteinExistence type="predicted"/>
<dbReference type="Pfam" id="PF05136">
    <property type="entry name" value="Phage_portal_2"/>
    <property type="match status" value="1"/>
</dbReference>
<dbReference type="GO" id="GO:0005198">
    <property type="term" value="F:structural molecule activity"/>
    <property type="evidence" value="ECO:0007669"/>
    <property type="project" value="InterPro"/>
</dbReference>
<reference evidence="2 3" key="1">
    <citation type="submission" date="2019-03" db="EMBL/GenBank/DDBJ databases">
        <title>Draft Genome Sequence of Desulfosporosinus fructosivorans Strain 63.6F, Isolated from Marine Sediment in the Baltic Sea.</title>
        <authorList>
            <person name="Hausmann B."/>
            <person name="Vandieken V."/>
            <person name="Pjevac P."/>
            <person name="Schreck K."/>
            <person name="Herbold C.W."/>
            <person name="Loy A."/>
        </authorList>
    </citation>
    <scope>NUCLEOTIDE SEQUENCE [LARGE SCALE GENOMIC DNA]</scope>
    <source>
        <strain evidence="2 3">63.6F</strain>
    </source>
</reference>
<organism evidence="2 3">
    <name type="scientific">Desulfosporosinus fructosivorans</name>
    <dbReference type="NCBI Taxonomy" id="2018669"/>
    <lineage>
        <taxon>Bacteria</taxon>
        <taxon>Bacillati</taxon>
        <taxon>Bacillota</taxon>
        <taxon>Clostridia</taxon>
        <taxon>Eubacteriales</taxon>
        <taxon>Desulfitobacteriaceae</taxon>
        <taxon>Desulfosporosinus</taxon>
    </lineage>
</organism>
<sequence>MNLIDKAVSYFAPEKALKRIASRNVLKVLNTGYSEGGASSTKKSMRGWNARSSSPEEDIDLNLFSLRNRCRDLYMNAPLGRASIQTTRTNVIGSGLLLKSRIDFKYLGLSEEAADEWEQTVEREFSLWADSVHCDALKINNFYEMQQLAQLMWLQSGDGFALLKQDKPVPYMPYGLRLHLIEADRVCTPNIFNNIVAGDINMFAVEGTAPNGNKVISGVEIDTGGAVVAYHVCNRYPQSFYLSSNMAPLTWSRVEAFGKRTGRPNVLHLMESERAEQRRGVPFLAPVIEPLKQLTRYTEAELMAAVVTGMFTVFVKSDGPSSEMPFGSMIPEDQQVSSGEPASYELGNGAINILQPGEDVQMANPGRPNTAFDGFVNALSRYIGAALEIPQELLQKSFNASYSAARAALLEAWKMFKMRRTWMAQDFCQPVYDEWLAQAIALGRVKAPRFFDDPIIRKAWSGAEWNGPAPGQLDPLKEINAAEKRIKNGISTREQETMEINGGNFDRNIQQAKREQKLMKDAGLLIDPIPQIPQSKPEGGDNKK</sequence>
<dbReference type="RefSeq" id="WP_135548949.1">
    <property type="nucleotide sequence ID" value="NZ_SPQQ01000006.1"/>
</dbReference>
<feature type="region of interest" description="Disordered" evidence="1">
    <location>
        <begin position="525"/>
        <end position="544"/>
    </location>
</feature>
<evidence type="ECO:0000313" key="3">
    <source>
        <dbReference type="Proteomes" id="UP000298460"/>
    </source>
</evidence>
<keyword evidence="3" id="KW-1185">Reference proteome</keyword>
<evidence type="ECO:0000256" key="1">
    <source>
        <dbReference type="SAM" id="MobiDB-lite"/>
    </source>
</evidence>
<evidence type="ECO:0000313" key="2">
    <source>
        <dbReference type="EMBL" id="TGE36878.1"/>
    </source>
</evidence>
<dbReference type="AlphaFoldDB" id="A0A4Z0R2A0"/>
<gene>
    <name evidence="2" type="ORF">E4K67_17415</name>
</gene>
<protein>
    <submittedName>
        <fullName evidence="2">Phage portal protein</fullName>
    </submittedName>
</protein>
<dbReference type="OrthoDB" id="9770450at2"/>
<dbReference type="GO" id="GO:0019068">
    <property type="term" value="P:virion assembly"/>
    <property type="evidence" value="ECO:0007669"/>
    <property type="project" value="InterPro"/>
</dbReference>